<proteinExistence type="predicted"/>
<evidence type="ECO:0000313" key="2">
    <source>
        <dbReference type="Proteomes" id="UP000031057"/>
    </source>
</evidence>
<reference evidence="1 2" key="1">
    <citation type="submission" date="2014-10" db="EMBL/GenBank/DDBJ databases">
        <title>Genome sequence of Novosphingobium malaysiense MUSC 273(T).</title>
        <authorList>
            <person name="Lee L.-H."/>
        </authorList>
    </citation>
    <scope>NUCLEOTIDE SEQUENCE [LARGE SCALE GENOMIC DNA]</scope>
    <source>
        <strain evidence="1 2">MUSC 273</strain>
    </source>
</reference>
<dbReference type="AlphaFoldDB" id="A0A0B1ZJ35"/>
<name>A0A0B1ZJ35_9SPHN</name>
<dbReference type="EMBL" id="JTDI01000007">
    <property type="protein sequence ID" value="KHK89308.1"/>
    <property type="molecule type" value="Genomic_DNA"/>
</dbReference>
<organism evidence="1 2">
    <name type="scientific">Novosphingobium malaysiense</name>
    <dbReference type="NCBI Taxonomy" id="1348853"/>
    <lineage>
        <taxon>Bacteria</taxon>
        <taxon>Pseudomonadati</taxon>
        <taxon>Pseudomonadota</taxon>
        <taxon>Alphaproteobacteria</taxon>
        <taxon>Sphingomonadales</taxon>
        <taxon>Sphingomonadaceae</taxon>
        <taxon>Novosphingobium</taxon>
    </lineage>
</organism>
<keyword evidence="2" id="KW-1185">Reference proteome</keyword>
<gene>
    <name evidence="1" type="ORF">LK12_19360</name>
</gene>
<evidence type="ECO:0000313" key="1">
    <source>
        <dbReference type="EMBL" id="KHK89308.1"/>
    </source>
</evidence>
<dbReference type="Proteomes" id="UP000031057">
    <property type="component" value="Unassembled WGS sequence"/>
</dbReference>
<protein>
    <submittedName>
        <fullName evidence="1">Uncharacterized protein</fullName>
    </submittedName>
</protein>
<sequence length="68" mass="7561">MEVLGRGRTEDPGSSYLRAFGNLQPCILAGGYGETPTYSQMRKQARRTLMLAMAVLRHQMEAGMRGIE</sequence>
<comment type="caution">
    <text evidence="1">The sequence shown here is derived from an EMBL/GenBank/DDBJ whole genome shotgun (WGS) entry which is preliminary data.</text>
</comment>
<accession>A0A0B1ZJ35</accession>